<dbReference type="InterPro" id="IPR022789">
    <property type="entry name" value="ParD"/>
</dbReference>
<dbReference type="AlphaFoldDB" id="A0A418W9K1"/>
<evidence type="ECO:0000313" key="4">
    <source>
        <dbReference type="Proteomes" id="UP000284605"/>
    </source>
</evidence>
<comment type="similarity">
    <text evidence="1">Belongs to the ParD antitoxin family.</text>
</comment>
<name>A0A418W9K1_9PROT</name>
<protein>
    <submittedName>
        <fullName evidence="3">Type II toxin-antitoxin system ParD family antitoxin</fullName>
    </submittedName>
</protein>
<dbReference type="RefSeq" id="WP_119777347.1">
    <property type="nucleotide sequence ID" value="NZ_QYUK01000011.1"/>
</dbReference>
<comment type="caution">
    <text evidence="3">The sequence shown here is derived from an EMBL/GenBank/DDBJ whole genome shotgun (WGS) entry which is preliminary data.</text>
</comment>
<dbReference type="InterPro" id="IPR010985">
    <property type="entry name" value="Ribbon_hlx_hlx"/>
</dbReference>
<gene>
    <name evidence="3" type="ORF">D3874_06425</name>
</gene>
<dbReference type="PANTHER" id="PTHR36582">
    <property type="entry name" value="ANTITOXIN PARD"/>
    <property type="match status" value="1"/>
</dbReference>
<sequence>MNISISLTPELLALAKAKVETGRYTSISEVVREALRMLERADQRDAEVMAGLRQAWEEGIASGDAGPLDFAELKAEGRRRLAESVKR</sequence>
<dbReference type="GO" id="GO:0006355">
    <property type="term" value="P:regulation of DNA-templated transcription"/>
    <property type="evidence" value="ECO:0007669"/>
    <property type="project" value="InterPro"/>
</dbReference>
<evidence type="ECO:0000313" key="3">
    <source>
        <dbReference type="EMBL" id="RJF86702.1"/>
    </source>
</evidence>
<dbReference type="OrthoDB" id="514770at2"/>
<evidence type="ECO:0000256" key="1">
    <source>
        <dbReference type="ARBA" id="ARBA00008580"/>
    </source>
</evidence>
<keyword evidence="2" id="KW-1277">Toxin-antitoxin system</keyword>
<dbReference type="Pfam" id="PF03693">
    <property type="entry name" value="ParD_antitoxin"/>
    <property type="match status" value="1"/>
</dbReference>
<keyword evidence="4" id="KW-1185">Reference proteome</keyword>
<accession>A0A418W9K1</accession>
<dbReference type="Gene3D" id="6.10.10.120">
    <property type="entry name" value="Antitoxin ParD1-like"/>
    <property type="match status" value="1"/>
</dbReference>
<dbReference type="CDD" id="cd22231">
    <property type="entry name" value="RHH_NikR_HicB-like"/>
    <property type="match status" value="1"/>
</dbReference>
<dbReference type="SUPFAM" id="SSF47598">
    <property type="entry name" value="Ribbon-helix-helix"/>
    <property type="match status" value="1"/>
</dbReference>
<dbReference type="Proteomes" id="UP000284605">
    <property type="component" value="Unassembled WGS sequence"/>
</dbReference>
<dbReference type="PANTHER" id="PTHR36582:SF2">
    <property type="entry name" value="ANTITOXIN PARD"/>
    <property type="match status" value="1"/>
</dbReference>
<dbReference type="NCBIfam" id="TIGR02606">
    <property type="entry name" value="antidote_CC2985"/>
    <property type="match status" value="1"/>
</dbReference>
<reference evidence="3 4" key="1">
    <citation type="submission" date="2018-09" db="EMBL/GenBank/DDBJ databases">
        <authorList>
            <person name="Zhu H."/>
        </authorList>
    </citation>
    <scope>NUCLEOTIDE SEQUENCE [LARGE SCALE GENOMIC DNA]</scope>
    <source>
        <strain evidence="3 4">K1W22B-8</strain>
    </source>
</reference>
<dbReference type="EMBL" id="QYUK01000011">
    <property type="protein sequence ID" value="RJF86702.1"/>
    <property type="molecule type" value="Genomic_DNA"/>
</dbReference>
<organism evidence="3 4">
    <name type="scientific">Oleomonas cavernae</name>
    <dbReference type="NCBI Taxonomy" id="2320859"/>
    <lineage>
        <taxon>Bacteria</taxon>
        <taxon>Pseudomonadati</taxon>
        <taxon>Pseudomonadota</taxon>
        <taxon>Alphaproteobacteria</taxon>
        <taxon>Acetobacterales</taxon>
        <taxon>Acetobacteraceae</taxon>
        <taxon>Oleomonas</taxon>
    </lineage>
</organism>
<dbReference type="InterPro" id="IPR038296">
    <property type="entry name" value="ParD_sf"/>
</dbReference>
<evidence type="ECO:0000256" key="2">
    <source>
        <dbReference type="ARBA" id="ARBA00022649"/>
    </source>
</evidence>
<proteinExistence type="inferred from homology"/>